<sequence>MDNSKSKYVFGGIGADIIALASKKNSNGESGERVDSKWERVDINSRLRLELICALFAAACQKWCNVKYLNFSKETCNWLDMESGDVELKMIKAFNVIILRCAVYLKSLRLCYGVRSSSFVGRHFYSLSSLTHFSMEEPIDVWDLNRIEEFLAPNLLSLGLVLQPVRFFN</sequence>
<accession>A0A6V7WX98</accession>
<dbReference type="Proteomes" id="UP000580250">
    <property type="component" value="Unassembled WGS sequence"/>
</dbReference>
<evidence type="ECO:0000313" key="2">
    <source>
        <dbReference type="Proteomes" id="UP000580250"/>
    </source>
</evidence>
<proteinExistence type="predicted"/>
<reference evidence="1 2" key="1">
    <citation type="submission" date="2020-08" db="EMBL/GenBank/DDBJ databases">
        <authorList>
            <person name="Koutsovoulos G."/>
            <person name="Danchin GJ E."/>
        </authorList>
    </citation>
    <scope>NUCLEOTIDE SEQUENCE [LARGE SCALE GENOMIC DNA]</scope>
</reference>
<dbReference type="EMBL" id="CAJEWN010000887">
    <property type="protein sequence ID" value="CAD2191573.1"/>
    <property type="molecule type" value="Genomic_DNA"/>
</dbReference>
<dbReference type="AlphaFoldDB" id="A0A6V7WX98"/>
<comment type="caution">
    <text evidence="1">The sequence shown here is derived from an EMBL/GenBank/DDBJ whole genome shotgun (WGS) entry which is preliminary data.</text>
</comment>
<gene>
    <name evidence="1" type="ORF">MENT_LOCUS44415</name>
</gene>
<name>A0A6V7WX98_MELEN</name>
<organism evidence="1 2">
    <name type="scientific">Meloidogyne enterolobii</name>
    <name type="common">Root-knot nematode worm</name>
    <name type="synonym">Meloidogyne mayaguensis</name>
    <dbReference type="NCBI Taxonomy" id="390850"/>
    <lineage>
        <taxon>Eukaryota</taxon>
        <taxon>Metazoa</taxon>
        <taxon>Ecdysozoa</taxon>
        <taxon>Nematoda</taxon>
        <taxon>Chromadorea</taxon>
        <taxon>Rhabditida</taxon>
        <taxon>Tylenchina</taxon>
        <taxon>Tylenchomorpha</taxon>
        <taxon>Tylenchoidea</taxon>
        <taxon>Meloidogynidae</taxon>
        <taxon>Meloidogyninae</taxon>
        <taxon>Meloidogyne</taxon>
    </lineage>
</organism>
<protein>
    <submittedName>
        <fullName evidence="1">Uncharacterized protein</fullName>
    </submittedName>
</protein>
<evidence type="ECO:0000313" key="1">
    <source>
        <dbReference type="EMBL" id="CAD2191573.1"/>
    </source>
</evidence>